<feature type="domain" description="Response regulatory" evidence="9">
    <location>
        <begin position="807"/>
        <end position="924"/>
    </location>
</feature>
<dbReference type="Gene3D" id="1.10.287.130">
    <property type="match status" value="1"/>
</dbReference>
<dbReference type="CDD" id="cd16922">
    <property type="entry name" value="HATPase_EvgS-ArcB-TorS-like"/>
    <property type="match status" value="1"/>
</dbReference>
<keyword evidence="7" id="KW-1133">Transmembrane helix</keyword>
<feature type="modified residue" description="4-aspartylphosphate" evidence="5">
    <location>
        <position position="856"/>
    </location>
</feature>
<feature type="transmembrane region" description="Helical" evidence="7">
    <location>
        <begin position="168"/>
        <end position="192"/>
    </location>
</feature>
<dbReference type="SMART" id="SM00388">
    <property type="entry name" value="HisKA"/>
    <property type="match status" value="1"/>
</dbReference>
<sequence>MPLLASKHRYFNIIVSCLFGITAAFVNTLPILFINSSEFLLGQFFVLLSLLLFGWRYSLVVFTLSTLGIFYRWGHAWPSIVFGLEILWVYFFCLRYSRPLFFRGMLFWLVVAMPLLWGFGHYFLNISFLPLVTALAKYCLNAAIYLCVIDLFSFFFNRHSWSRYYGSLYKTLNYIVTLLVILVVVLTSIVLINNHYSRVEYEINAQLNEKSQQIAQSLDLYLENHRKAVILTAQNISVGHSPQSAIELLGKLYPGFITAISTDELANVNYFYPTTSKTQQLKGKAVANVADRDYFYQVIDSQNGFVSGVFKGRGFGQQSIVAISAPIYNNQQFKGIVEGSLLFENFSDLQPTLFKRQADLIILDKSNRVVFSTLNDFKQMQTLSKQDVAALQSLRQTSAFTATNAQQYYSKDATSAINRWRTFTLMNKKYANNVAAQAWGQSLVLILFIIVLTSVFITQLSKWLVTPIIKLTEQIDNFETDKQTVGLVSHTNTWYEVEKLQQQFVSLALKMTNNFNKLRTANSKNEALNNQLKDFNLKLEQQVKDKTEELIKAVGVANKANKTKSLFLANMSHEIRTPLNGILGMTQLLIKNAKIAADEQDELQMIQQSAHNLLLILNEILDFSKIEANALKLDVQPTEIKKLIRQLATVFDNSGLSANVTFKLTIAPELPPFIALDSLRFSQVINNILSNAGKFTETGLITMDCFVEDNCLFIKITDTGIGISALQQQSLFIEFTQADVSTTRKYGGTGLGLTISKRLIELMGGSLTLRSEKGVGSCFKIKVPLILSQAPVKEIADSSVPDLAAKRILIVEDNPINQIVITKMMIATGCEIKTASDGVEALHCLESYPADLILMDCQMPNMDGYQCTQKIRQMPNDCKNVLILAITANAFAEDKEKCLNAGMNDFIAKPINKNELYQCINNLFKPS</sequence>
<dbReference type="InterPro" id="IPR001789">
    <property type="entry name" value="Sig_transdc_resp-reg_receiver"/>
</dbReference>
<keyword evidence="7" id="KW-0472">Membrane</keyword>
<dbReference type="InterPro" id="IPR005467">
    <property type="entry name" value="His_kinase_dom"/>
</dbReference>
<keyword evidence="6" id="KW-0175">Coiled coil</keyword>
<feature type="transmembrane region" description="Helical" evidence="7">
    <location>
        <begin position="135"/>
        <end position="156"/>
    </location>
</feature>
<evidence type="ECO:0000256" key="5">
    <source>
        <dbReference type="PROSITE-ProRule" id="PRU00169"/>
    </source>
</evidence>
<evidence type="ECO:0000256" key="2">
    <source>
        <dbReference type="ARBA" id="ARBA00012438"/>
    </source>
</evidence>
<comment type="catalytic activity">
    <reaction evidence="1">
        <text>ATP + protein L-histidine = ADP + protein N-phospho-L-histidine.</text>
        <dbReference type="EC" id="2.7.13.3"/>
    </reaction>
</comment>
<dbReference type="PANTHER" id="PTHR45339">
    <property type="entry name" value="HYBRID SIGNAL TRANSDUCTION HISTIDINE KINASE J"/>
    <property type="match status" value="1"/>
</dbReference>
<dbReference type="PRINTS" id="PR00344">
    <property type="entry name" value="BCTRLSENSOR"/>
</dbReference>
<dbReference type="SMART" id="SM00448">
    <property type="entry name" value="REC"/>
    <property type="match status" value="1"/>
</dbReference>
<evidence type="ECO:0000313" key="10">
    <source>
        <dbReference type="EMBL" id="ALS34901.1"/>
    </source>
</evidence>
<dbReference type="GO" id="GO:0000155">
    <property type="term" value="F:phosphorelay sensor kinase activity"/>
    <property type="evidence" value="ECO:0007669"/>
    <property type="project" value="InterPro"/>
</dbReference>
<name>A0A0U2VNH5_9GAMM</name>
<dbReference type="KEGG" id="ptn:PTRA_b0420"/>
<gene>
    <name evidence="10" type="ORF">PTRA_b0420</name>
</gene>
<accession>A0A0U2VNH5</accession>
<dbReference type="PROSITE" id="PS50109">
    <property type="entry name" value="HIS_KIN"/>
    <property type="match status" value="1"/>
</dbReference>
<proteinExistence type="predicted"/>
<feature type="transmembrane region" description="Helical" evidence="7">
    <location>
        <begin position="45"/>
        <end position="70"/>
    </location>
</feature>
<dbReference type="PANTHER" id="PTHR45339:SF1">
    <property type="entry name" value="HYBRID SIGNAL TRANSDUCTION HISTIDINE KINASE J"/>
    <property type="match status" value="1"/>
</dbReference>
<feature type="transmembrane region" description="Helical" evidence="7">
    <location>
        <begin position="438"/>
        <end position="460"/>
    </location>
</feature>
<dbReference type="CDD" id="cd00082">
    <property type="entry name" value="HisKA"/>
    <property type="match status" value="1"/>
</dbReference>
<feature type="transmembrane region" description="Helical" evidence="7">
    <location>
        <begin position="12"/>
        <end position="33"/>
    </location>
</feature>
<dbReference type="SMART" id="SM00387">
    <property type="entry name" value="HATPase_c"/>
    <property type="match status" value="1"/>
</dbReference>
<evidence type="ECO:0000256" key="3">
    <source>
        <dbReference type="ARBA" id="ARBA00022553"/>
    </source>
</evidence>
<evidence type="ECO:0000256" key="7">
    <source>
        <dbReference type="SAM" id="Phobius"/>
    </source>
</evidence>
<evidence type="ECO:0000256" key="4">
    <source>
        <dbReference type="ARBA" id="ARBA00023012"/>
    </source>
</evidence>
<feature type="transmembrane region" description="Helical" evidence="7">
    <location>
        <begin position="76"/>
        <end position="93"/>
    </location>
</feature>
<dbReference type="AlphaFoldDB" id="A0A0U2VNH5"/>
<dbReference type="Gene3D" id="3.30.450.20">
    <property type="entry name" value="PAS domain"/>
    <property type="match status" value="1"/>
</dbReference>
<dbReference type="CDD" id="cd17546">
    <property type="entry name" value="REC_hyHK_CKI1_RcsC-like"/>
    <property type="match status" value="1"/>
</dbReference>
<dbReference type="InterPro" id="IPR011006">
    <property type="entry name" value="CheY-like_superfamily"/>
</dbReference>
<dbReference type="Gene3D" id="3.40.50.2300">
    <property type="match status" value="1"/>
</dbReference>
<keyword evidence="3 5" id="KW-0597">Phosphoprotein</keyword>
<dbReference type="InterPro" id="IPR036890">
    <property type="entry name" value="HATPase_C_sf"/>
</dbReference>
<dbReference type="SUPFAM" id="SSF47384">
    <property type="entry name" value="Homodimeric domain of signal transducing histidine kinase"/>
    <property type="match status" value="1"/>
</dbReference>
<dbReference type="PATRIC" id="fig|1315283.4.peg.3490"/>
<dbReference type="Pfam" id="PF00072">
    <property type="entry name" value="Response_reg"/>
    <property type="match status" value="1"/>
</dbReference>
<dbReference type="Pfam" id="PF00512">
    <property type="entry name" value="HisKA"/>
    <property type="match status" value="1"/>
</dbReference>
<dbReference type="Pfam" id="PF02518">
    <property type="entry name" value="HATPase_c"/>
    <property type="match status" value="1"/>
</dbReference>
<evidence type="ECO:0000259" key="9">
    <source>
        <dbReference type="PROSITE" id="PS50110"/>
    </source>
</evidence>
<dbReference type="EMBL" id="CP011035">
    <property type="protein sequence ID" value="ALS34901.1"/>
    <property type="molecule type" value="Genomic_DNA"/>
</dbReference>
<evidence type="ECO:0000256" key="6">
    <source>
        <dbReference type="SAM" id="Coils"/>
    </source>
</evidence>
<dbReference type="InterPro" id="IPR003594">
    <property type="entry name" value="HATPase_dom"/>
</dbReference>
<dbReference type="SUPFAM" id="SSF52172">
    <property type="entry name" value="CheY-like"/>
    <property type="match status" value="1"/>
</dbReference>
<dbReference type="Gene3D" id="3.30.565.10">
    <property type="entry name" value="Histidine kinase-like ATPase, C-terminal domain"/>
    <property type="match status" value="1"/>
</dbReference>
<dbReference type="SUPFAM" id="SSF55874">
    <property type="entry name" value="ATPase domain of HSP90 chaperone/DNA topoisomerase II/histidine kinase"/>
    <property type="match status" value="1"/>
</dbReference>
<protein>
    <recommendedName>
        <fullName evidence="2">histidine kinase</fullName>
        <ecNumber evidence="2">2.7.13.3</ecNumber>
    </recommendedName>
</protein>
<dbReference type="InterPro" id="IPR004358">
    <property type="entry name" value="Sig_transdc_His_kin-like_C"/>
</dbReference>
<evidence type="ECO:0000259" key="8">
    <source>
        <dbReference type="PROSITE" id="PS50109"/>
    </source>
</evidence>
<dbReference type="RefSeq" id="WP_058374905.1">
    <property type="nucleotide sequence ID" value="NZ_CP011035.1"/>
</dbReference>
<dbReference type="EC" id="2.7.13.3" evidence="2"/>
<feature type="transmembrane region" description="Helical" evidence="7">
    <location>
        <begin position="105"/>
        <end position="123"/>
    </location>
</feature>
<dbReference type="OrthoDB" id="9810730at2"/>
<feature type="domain" description="Histidine kinase" evidence="8">
    <location>
        <begin position="570"/>
        <end position="787"/>
    </location>
</feature>
<dbReference type="InterPro" id="IPR003661">
    <property type="entry name" value="HisK_dim/P_dom"/>
</dbReference>
<evidence type="ECO:0000256" key="1">
    <source>
        <dbReference type="ARBA" id="ARBA00000085"/>
    </source>
</evidence>
<dbReference type="Proteomes" id="UP000065261">
    <property type="component" value="Chromosome II"/>
</dbReference>
<dbReference type="PROSITE" id="PS50110">
    <property type="entry name" value="RESPONSE_REGULATORY"/>
    <property type="match status" value="1"/>
</dbReference>
<keyword evidence="7" id="KW-0812">Transmembrane</keyword>
<feature type="coiled-coil region" evidence="6">
    <location>
        <begin position="518"/>
        <end position="549"/>
    </location>
</feature>
<dbReference type="FunFam" id="3.30.565.10:FF:000010">
    <property type="entry name" value="Sensor histidine kinase RcsC"/>
    <property type="match status" value="1"/>
</dbReference>
<dbReference type="InterPro" id="IPR036097">
    <property type="entry name" value="HisK_dim/P_sf"/>
</dbReference>
<evidence type="ECO:0000313" key="11">
    <source>
        <dbReference type="Proteomes" id="UP000065261"/>
    </source>
</evidence>
<reference evidence="10 11" key="1">
    <citation type="submission" date="2015-03" db="EMBL/GenBank/DDBJ databases">
        <authorList>
            <person name="Murphy D."/>
        </authorList>
    </citation>
    <scope>NUCLEOTIDE SEQUENCE [LARGE SCALE GENOMIC DNA]</scope>
    <source>
        <strain evidence="10 11">KMM 520</strain>
    </source>
</reference>
<organism evidence="10">
    <name type="scientific">Pseudoalteromonas translucida KMM 520</name>
    <dbReference type="NCBI Taxonomy" id="1315283"/>
    <lineage>
        <taxon>Bacteria</taxon>
        <taxon>Pseudomonadati</taxon>
        <taxon>Pseudomonadota</taxon>
        <taxon>Gammaproteobacteria</taxon>
        <taxon>Alteromonadales</taxon>
        <taxon>Pseudoalteromonadaceae</taxon>
        <taxon>Pseudoalteromonas</taxon>
    </lineage>
</organism>
<keyword evidence="4" id="KW-0902">Two-component regulatory system</keyword>